<evidence type="ECO:0000313" key="3">
    <source>
        <dbReference type="Proteomes" id="UP000299102"/>
    </source>
</evidence>
<dbReference type="Proteomes" id="UP000299102">
    <property type="component" value="Unassembled WGS sequence"/>
</dbReference>
<proteinExistence type="predicted"/>
<accession>A0A4C1ZEA0</accession>
<dbReference type="EMBL" id="BGZK01001735">
    <property type="protein sequence ID" value="GBP85424.1"/>
    <property type="molecule type" value="Genomic_DNA"/>
</dbReference>
<organism evidence="2 3">
    <name type="scientific">Eumeta variegata</name>
    <name type="common">Bagworm moth</name>
    <name type="synonym">Eumeta japonica</name>
    <dbReference type="NCBI Taxonomy" id="151549"/>
    <lineage>
        <taxon>Eukaryota</taxon>
        <taxon>Metazoa</taxon>
        <taxon>Ecdysozoa</taxon>
        <taxon>Arthropoda</taxon>
        <taxon>Hexapoda</taxon>
        <taxon>Insecta</taxon>
        <taxon>Pterygota</taxon>
        <taxon>Neoptera</taxon>
        <taxon>Endopterygota</taxon>
        <taxon>Lepidoptera</taxon>
        <taxon>Glossata</taxon>
        <taxon>Ditrysia</taxon>
        <taxon>Tineoidea</taxon>
        <taxon>Psychidae</taxon>
        <taxon>Oiketicinae</taxon>
        <taxon>Eumeta</taxon>
    </lineage>
</organism>
<dbReference type="AlphaFoldDB" id="A0A4C1ZEA0"/>
<protein>
    <submittedName>
        <fullName evidence="2">Uncharacterized protein</fullName>
    </submittedName>
</protein>
<feature type="compositionally biased region" description="Basic residues" evidence="1">
    <location>
        <begin position="71"/>
        <end position="80"/>
    </location>
</feature>
<evidence type="ECO:0000256" key="1">
    <source>
        <dbReference type="SAM" id="MobiDB-lite"/>
    </source>
</evidence>
<reference evidence="2 3" key="1">
    <citation type="journal article" date="2019" name="Commun. Biol.">
        <title>The bagworm genome reveals a unique fibroin gene that provides high tensile strength.</title>
        <authorList>
            <person name="Kono N."/>
            <person name="Nakamura H."/>
            <person name="Ohtoshi R."/>
            <person name="Tomita M."/>
            <person name="Numata K."/>
            <person name="Arakawa K."/>
        </authorList>
    </citation>
    <scope>NUCLEOTIDE SEQUENCE [LARGE SCALE GENOMIC DNA]</scope>
</reference>
<feature type="region of interest" description="Disordered" evidence="1">
    <location>
        <begin position="57"/>
        <end position="98"/>
    </location>
</feature>
<sequence>MQEIVPRNKTVDRRVEQRLGSFQVLTSDSGYLDAGTFILHGADACVSGAVDRYRTSPAVSKLRAEGSMGRNGHRKSKRDKRTGEPSESRWSSSSMDIGNPREVTSALSTFQVGVGYLVDGEEVEYIV</sequence>
<evidence type="ECO:0000313" key="2">
    <source>
        <dbReference type="EMBL" id="GBP85424.1"/>
    </source>
</evidence>
<comment type="caution">
    <text evidence="2">The sequence shown here is derived from an EMBL/GenBank/DDBJ whole genome shotgun (WGS) entry which is preliminary data.</text>
</comment>
<name>A0A4C1ZEA0_EUMVA</name>
<keyword evidence="3" id="KW-1185">Reference proteome</keyword>
<gene>
    <name evidence="2" type="ORF">EVAR_64074_1</name>
</gene>